<dbReference type="GO" id="GO:0005524">
    <property type="term" value="F:ATP binding"/>
    <property type="evidence" value="ECO:0007669"/>
    <property type="project" value="UniProtKB-KW"/>
</dbReference>
<dbReference type="OrthoDB" id="1881597at2759"/>
<dbReference type="EC" id="2.7.1.40" evidence="4"/>
<dbReference type="UniPathway" id="UPA00109">
    <property type="reaction ID" value="UER00188"/>
</dbReference>
<dbReference type="GO" id="GO:0030955">
    <property type="term" value="F:potassium ion binding"/>
    <property type="evidence" value="ECO:0007669"/>
    <property type="project" value="InterPro"/>
</dbReference>
<keyword evidence="16" id="KW-1185">Reference proteome</keyword>
<evidence type="ECO:0000256" key="9">
    <source>
        <dbReference type="ARBA" id="ARBA00022840"/>
    </source>
</evidence>
<keyword evidence="12 15" id="KW-0670">Pyruvate</keyword>
<dbReference type="EMBL" id="DF236989">
    <property type="protein sequence ID" value="GAQ79866.1"/>
    <property type="molecule type" value="Genomic_DNA"/>
</dbReference>
<dbReference type="InterPro" id="IPR040442">
    <property type="entry name" value="Pyrv_kinase-like_dom_sf"/>
</dbReference>
<keyword evidence="7" id="KW-0547">Nucleotide-binding</keyword>
<dbReference type="SUPFAM" id="SSF50800">
    <property type="entry name" value="PK beta-barrel domain-like"/>
    <property type="match status" value="1"/>
</dbReference>
<evidence type="ECO:0000256" key="1">
    <source>
        <dbReference type="ARBA" id="ARBA00001958"/>
    </source>
</evidence>
<keyword evidence="6" id="KW-0479">Metal-binding</keyword>
<dbReference type="SUPFAM" id="SSF51621">
    <property type="entry name" value="Phosphoenolpyruvate/pyruvate domain"/>
    <property type="match status" value="1"/>
</dbReference>
<reference evidence="15 16" key="1">
    <citation type="journal article" date="2014" name="Nat. Commun.">
        <title>Klebsormidium flaccidum genome reveals primary factors for plant terrestrial adaptation.</title>
        <authorList>
            <person name="Hori K."/>
            <person name="Maruyama F."/>
            <person name="Fujisawa T."/>
            <person name="Togashi T."/>
            <person name="Yamamoto N."/>
            <person name="Seo M."/>
            <person name="Sato S."/>
            <person name="Yamada T."/>
            <person name="Mori H."/>
            <person name="Tajima N."/>
            <person name="Moriyama T."/>
            <person name="Ikeuchi M."/>
            <person name="Watanabe M."/>
            <person name="Wada H."/>
            <person name="Kobayashi K."/>
            <person name="Saito M."/>
            <person name="Masuda T."/>
            <person name="Sasaki-Sekimoto Y."/>
            <person name="Mashiguchi K."/>
            <person name="Awai K."/>
            <person name="Shimojima M."/>
            <person name="Masuda S."/>
            <person name="Iwai M."/>
            <person name="Nobusawa T."/>
            <person name="Narise T."/>
            <person name="Kondo S."/>
            <person name="Saito H."/>
            <person name="Sato R."/>
            <person name="Murakawa M."/>
            <person name="Ihara Y."/>
            <person name="Oshima-Yamada Y."/>
            <person name="Ohtaka K."/>
            <person name="Satoh M."/>
            <person name="Sonobe K."/>
            <person name="Ishii M."/>
            <person name="Ohtani R."/>
            <person name="Kanamori-Sato M."/>
            <person name="Honoki R."/>
            <person name="Miyazaki D."/>
            <person name="Mochizuki H."/>
            <person name="Umetsu J."/>
            <person name="Higashi K."/>
            <person name="Shibata D."/>
            <person name="Kamiya Y."/>
            <person name="Sato N."/>
            <person name="Nakamura Y."/>
            <person name="Tabata S."/>
            <person name="Ida S."/>
            <person name="Kurokawa K."/>
            <person name="Ohta H."/>
        </authorList>
    </citation>
    <scope>NUCLEOTIDE SEQUENCE [LARGE SCALE GENOMIC DNA]</scope>
    <source>
        <strain evidence="15 16">NIES-2285</strain>
    </source>
</reference>
<dbReference type="AlphaFoldDB" id="A0A1Y1HTL3"/>
<dbReference type="STRING" id="105231.A0A1Y1HTL3"/>
<dbReference type="InterPro" id="IPR015813">
    <property type="entry name" value="Pyrv/PenolPyrv_kinase-like_dom"/>
</dbReference>
<keyword evidence="11" id="KW-0324">Glycolysis</keyword>
<feature type="domain" description="Pyruvate kinase barrel" evidence="14">
    <location>
        <begin position="338"/>
        <end position="418"/>
    </location>
</feature>
<keyword evidence="10" id="KW-0460">Magnesium</keyword>
<evidence type="ECO:0000256" key="12">
    <source>
        <dbReference type="ARBA" id="ARBA00023317"/>
    </source>
</evidence>
<comment type="cofactor">
    <cofactor evidence="1">
        <name>K(+)</name>
        <dbReference type="ChEBI" id="CHEBI:29103"/>
    </cofactor>
</comment>
<evidence type="ECO:0000256" key="13">
    <source>
        <dbReference type="SAM" id="MobiDB-lite"/>
    </source>
</evidence>
<dbReference type="Pfam" id="PF00224">
    <property type="entry name" value="PK"/>
    <property type="match status" value="2"/>
</dbReference>
<dbReference type="GO" id="GO:0000287">
    <property type="term" value="F:magnesium ion binding"/>
    <property type="evidence" value="ECO:0007669"/>
    <property type="project" value="InterPro"/>
</dbReference>
<name>A0A1Y1HTL3_KLENI</name>
<keyword evidence="8 15" id="KW-0418">Kinase</keyword>
<dbReference type="Proteomes" id="UP000054558">
    <property type="component" value="Unassembled WGS sequence"/>
</dbReference>
<dbReference type="PANTHER" id="PTHR11817">
    <property type="entry name" value="PYRUVATE KINASE"/>
    <property type="match status" value="1"/>
</dbReference>
<dbReference type="GO" id="GO:0016301">
    <property type="term" value="F:kinase activity"/>
    <property type="evidence" value="ECO:0007669"/>
    <property type="project" value="UniProtKB-KW"/>
</dbReference>
<dbReference type="NCBIfam" id="NF011314">
    <property type="entry name" value="PRK14725.1"/>
    <property type="match status" value="1"/>
</dbReference>
<evidence type="ECO:0000256" key="6">
    <source>
        <dbReference type="ARBA" id="ARBA00022723"/>
    </source>
</evidence>
<dbReference type="GO" id="GO:0006096">
    <property type="term" value="P:glycolytic process"/>
    <property type="evidence" value="ECO:0000318"/>
    <property type="project" value="GO_Central"/>
</dbReference>
<dbReference type="InterPro" id="IPR015793">
    <property type="entry name" value="Pyrv_Knase_brl"/>
</dbReference>
<evidence type="ECO:0000256" key="2">
    <source>
        <dbReference type="ARBA" id="ARBA00004997"/>
    </source>
</evidence>
<evidence type="ECO:0000259" key="14">
    <source>
        <dbReference type="Pfam" id="PF00224"/>
    </source>
</evidence>
<dbReference type="InterPro" id="IPR001697">
    <property type="entry name" value="Pyr_Knase"/>
</dbReference>
<evidence type="ECO:0000256" key="8">
    <source>
        <dbReference type="ARBA" id="ARBA00022777"/>
    </source>
</evidence>
<gene>
    <name evidence="15" type="ORF">KFL_000400090</name>
</gene>
<evidence type="ECO:0000256" key="5">
    <source>
        <dbReference type="ARBA" id="ARBA00022679"/>
    </source>
</evidence>
<keyword evidence="9" id="KW-0067">ATP-binding</keyword>
<protein>
    <recommendedName>
        <fullName evidence="4">pyruvate kinase</fullName>
        <ecNumber evidence="4">2.7.1.40</ecNumber>
    </recommendedName>
</protein>
<evidence type="ECO:0000313" key="16">
    <source>
        <dbReference type="Proteomes" id="UP000054558"/>
    </source>
</evidence>
<evidence type="ECO:0000256" key="11">
    <source>
        <dbReference type="ARBA" id="ARBA00023152"/>
    </source>
</evidence>
<evidence type="ECO:0000256" key="3">
    <source>
        <dbReference type="ARBA" id="ARBA00008663"/>
    </source>
</evidence>
<organism evidence="15 16">
    <name type="scientific">Klebsormidium nitens</name>
    <name type="common">Green alga</name>
    <name type="synonym">Ulothrix nitens</name>
    <dbReference type="NCBI Taxonomy" id="105231"/>
    <lineage>
        <taxon>Eukaryota</taxon>
        <taxon>Viridiplantae</taxon>
        <taxon>Streptophyta</taxon>
        <taxon>Klebsormidiophyceae</taxon>
        <taxon>Klebsormidiales</taxon>
        <taxon>Klebsormidiaceae</taxon>
        <taxon>Klebsormidium</taxon>
    </lineage>
</organism>
<comment type="similarity">
    <text evidence="3">Belongs to the pyruvate kinase family.</text>
</comment>
<dbReference type="GO" id="GO:0005737">
    <property type="term" value="C:cytoplasm"/>
    <property type="evidence" value="ECO:0000318"/>
    <property type="project" value="GO_Central"/>
</dbReference>
<feature type="region of interest" description="Disordered" evidence="13">
    <location>
        <begin position="124"/>
        <end position="143"/>
    </location>
</feature>
<feature type="domain" description="Pyruvate kinase barrel" evidence="14">
    <location>
        <begin position="582"/>
        <end position="796"/>
    </location>
</feature>
<keyword evidence="5" id="KW-0808">Transferase</keyword>
<dbReference type="OMA" id="NCAHDDE"/>
<evidence type="ECO:0000313" key="15">
    <source>
        <dbReference type="EMBL" id="GAQ79866.1"/>
    </source>
</evidence>
<evidence type="ECO:0000256" key="7">
    <source>
        <dbReference type="ARBA" id="ARBA00022741"/>
    </source>
</evidence>
<dbReference type="InterPro" id="IPR011037">
    <property type="entry name" value="Pyrv_Knase-like_insert_dom_sf"/>
</dbReference>
<proteinExistence type="inferred from homology"/>
<accession>A0A1Y1HTL3</accession>
<evidence type="ECO:0000256" key="4">
    <source>
        <dbReference type="ARBA" id="ARBA00012142"/>
    </source>
</evidence>
<dbReference type="GO" id="GO:0004743">
    <property type="term" value="F:pyruvate kinase activity"/>
    <property type="evidence" value="ECO:0000318"/>
    <property type="project" value="GO_Central"/>
</dbReference>
<comment type="pathway">
    <text evidence="2">Carbohydrate degradation; glycolysis; pyruvate from D-glyceraldehyde 3-phosphate: step 5/5.</text>
</comment>
<dbReference type="FunFam" id="3.20.20.60:FF:000051">
    <property type="entry name" value="Pyruvate kinase family protein"/>
    <property type="match status" value="1"/>
</dbReference>
<evidence type="ECO:0000256" key="10">
    <source>
        <dbReference type="ARBA" id="ARBA00022842"/>
    </source>
</evidence>
<dbReference type="Gene3D" id="3.20.20.60">
    <property type="entry name" value="Phosphoenolpyruvate-binding domains"/>
    <property type="match status" value="2"/>
</dbReference>
<sequence length="845" mass="90795">MVTAAFGPPVAVQSSGVAQGFEQPRLCSTISEVYQLTPRASFPHLGIHSTPLRQSAAAMCPPARLAKRLLDKRPSIHLPPAHIARLRVRCRSAPTQERAVISSPDNGQALAPVEDSTAVIENGAQNTKEDGGPASDSEGEEVAVPMPWPVSPEKAPQLQPLARPSPEIVAAAAKAAEEALEDLRACRGGIDGECDAQEAVLEESESRLVVELIRQLEMIRLHALELEANNQHFLRNADSRYQQSAANLVHYMALRNSDLREIQGGLASLGLSSLGRTEAHTMASICAVLRVLRGMAKGESPALNQKGGADTRAYDFREGTQQLQSNTEALLGRKPRSRNARIMVTMPAEAAGDEKLVSKLLAAGMNCARVNTAHDSADVWARIIATVQRCAEDAGKKCRIFMDLAGPKLRTGALRPGPRVASFGPERDVRGRDVAPAKLWLAPPDVPPPHGSGPAAILPVEPTGWTHHLSPGDRIRLTDLRGKVREWTIVPGGHEGDDTDRGGRVAECWKTTYVESGTGLAHVKEGALPDAPPRATAKIVGLAAREEPIVLSRGDTLILSRDPAPGVPAARDPSGAVLSPARIGCTLPQVFDAVKPGEPIKLDDGKIEGFIRTVRSDEMEVEVTRSKERGSKLKADKAINLPESALGVGGLTAKDIADLDFIAEHAHMVGFSFVNDPADVRSLQAELAARNASHVGIVLKIETKRAFQQLPWLLLTCMQTSNPVGVMIARGDLAVEIGWERLAEIQEEVLWLCEAAHVPVVWATQVLEGLAKSGLPSRAEITDAAMGERAECVMLNKGPHIVAATATLHDILKRMHSHQKKKRALLRSLKVSHPFDHPHLLADSA</sequence>